<sequence>MTKMLSEPSITVLGADPTHRKCILNGNAFQQDAIVSFGGWQYAAFFSSLNNHTPEPLYVHLARRKLGDKEWEVLVFNDYPQTVDDGHNTVQMGICPGDGTIHLSYDHHCDVLRYRSSSLNLATSPSRFSWSPNLFTPTLDYLPGLPSTHANFSYVTYPRFGFLGEEDMFCSFRDGKAGLGNDHLYIYRGQQGRFEFVGTPLTGIQSNPYVHGMDYRNGKFHITWVYRGFVHYEGWDDLTDTKHKQQAGPNGAENNHDICYAYSDDSGYTWRNGHYEIIADLRNGETVDNHTRGIVAFEIPKGRGLMNQEAQAVDHEGGVHVLNRDTMPLDSDGSDGIGEHLWKHYYRAPDGTWTRRALQPITAGSRRGRLAISKQSDLYIILPDSTTSSMRILKAKRTDGYAKYEQVWQGHGLTGEPLVDSARLQDDDVLSLFVRADVEGTSGEKKNVVVMDFQL</sequence>
<accession>A0AAE0IPH4</accession>
<comment type="caution">
    <text evidence="1">The sequence shown here is derived from an EMBL/GenBank/DDBJ whole genome shotgun (WGS) entry which is preliminary data.</text>
</comment>
<reference evidence="1" key="2">
    <citation type="submission" date="2023-06" db="EMBL/GenBank/DDBJ databases">
        <authorList>
            <consortium name="Lawrence Berkeley National Laboratory"/>
            <person name="Haridas S."/>
            <person name="Hensen N."/>
            <person name="Bonometti L."/>
            <person name="Westerberg I."/>
            <person name="Brannstrom I.O."/>
            <person name="Guillou S."/>
            <person name="Cros-Aarteil S."/>
            <person name="Calhoun S."/>
            <person name="Kuo A."/>
            <person name="Mondo S."/>
            <person name="Pangilinan J."/>
            <person name="Riley R."/>
            <person name="Labutti K."/>
            <person name="Andreopoulos B."/>
            <person name="Lipzen A."/>
            <person name="Chen C."/>
            <person name="Yanf M."/>
            <person name="Daum C."/>
            <person name="Ng V."/>
            <person name="Clum A."/>
            <person name="Steindorff A."/>
            <person name="Ohm R."/>
            <person name="Martin F."/>
            <person name="Silar P."/>
            <person name="Natvig D."/>
            <person name="Lalanne C."/>
            <person name="Gautier V."/>
            <person name="Ament-Velasquez S.L."/>
            <person name="Kruys A."/>
            <person name="Hutchinson M.I."/>
            <person name="Powell A.J."/>
            <person name="Barry K."/>
            <person name="Miller A.N."/>
            <person name="Grigoriev I.V."/>
            <person name="Debuchy R."/>
            <person name="Gladieux P."/>
            <person name="Thoren M.H."/>
            <person name="Johannesson H."/>
        </authorList>
    </citation>
    <scope>NUCLEOTIDE SEQUENCE</scope>
    <source>
        <strain evidence="1">CBS 118394</strain>
    </source>
</reference>
<evidence type="ECO:0000313" key="1">
    <source>
        <dbReference type="EMBL" id="KAK3328777.1"/>
    </source>
</evidence>
<gene>
    <name evidence="1" type="ORF">B0H66DRAFT_1272</name>
</gene>
<reference evidence="1" key="1">
    <citation type="journal article" date="2023" name="Mol. Phylogenet. Evol.">
        <title>Genome-scale phylogeny and comparative genomics of the fungal order Sordariales.</title>
        <authorList>
            <person name="Hensen N."/>
            <person name="Bonometti L."/>
            <person name="Westerberg I."/>
            <person name="Brannstrom I.O."/>
            <person name="Guillou S."/>
            <person name="Cros-Aarteil S."/>
            <person name="Calhoun S."/>
            <person name="Haridas S."/>
            <person name="Kuo A."/>
            <person name="Mondo S."/>
            <person name="Pangilinan J."/>
            <person name="Riley R."/>
            <person name="LaButti K."/>
            <person name="Andreopoulos B."/>
            <person name="Lipzen A."/>
            <person name="Chen C."/>
            <person name="Yan M."/>
            <person name="Daum C."/>
            <person name="Ng V."/>
            <person name="Clum A."/>
            <person name="Steindorff A."/>
            <person name="Ohm R.A."/>
            <person name="Martin F."/>
            <person name="Silar P."/>
            <person name="Natvig D.O."/>
            <person name="Lalanne C."/>
            <person name="Gautier V."/>
            <person name="Ament-Velasquez S.L."/>
            <person name="Kruys A."/>
            <person name="Hutchinson M.I."/>
            <person name="Powell A.J."/>
            <person name="Barry K."/>
            <person name="Miller A.N."/>
            <person name="Grigoriev I.V."/>
            <person name="Debuchy R."/>
            <person name="Gladieux P."/>
            <person name="Hiltunen Thoren M."/>
            <person name="Johannesson H."/>
        </authorList>
    </citation>
    <scope>NUCLEOTIDE SEQUENCE</scope>
    <source>
        <strain evidence="1">CBS 118394</strain>
    </source>
</reference>
<evidence type="ECO:0008006" key="3">
    <source>
        <dbReference type="Google" id="ProtNLM"/>
    </source>
</evidence>
<dbReference type="AlphaFoldDB" id="A0AAE0IPH4"/>
<dbReference type="Pfam" id="PF15892">
    <property type="entry name" value="BNR_4"/>
    <property type="match status" value="1"/>
</dbReference>
<name>A0AAE0IPH4_9PEZI</name>
<dbReference type="Proteomes" id="UP001283341">
    <property type="component" value="Unassembled WGS sequence"/>
</dbReference>
<proteinExistence type="predicted"/>
<organism evidence="1 2">
    <name type="scientific">Apodospora peruviana</name>
    <dbReference type="NCBI Taxonomy" id="516989"/>
    <lineage>
        <taxon>Eukaryota</taxon>
        <taxon>Fungi</taxon>
        <taxon>Dikarya</taxon>
        <taxon>Ascomycota</taxon>
        <taxon>Pezizomycotina</taxon>
        <taxon>Sordariomycetes</taxon>
        <taxon>Sordariomycetidae</taxon>
        <taxon>Sordariales</taxon>
        <taxon>Lasiosphaeriaceae</taxon>
        <taxon>Apodospora</taxon>
    </lineage>
</organism>
<keyword evidence="2" id="KW-1185">Reference proteome</keyword>
<evidence type="ECO:0000313" key="2">
    <source>
        <dbReference type="Proteomes" id="UP001283341"/>
    </source>
</evidence>
<protein>
    <recommendedName>
        <fullName evidence="3">Dockerin type 1</fullName>
    </recommendedName>
</protein>
<dbReference type="EMBL" id="JAUEDM010000001">
    <property type="protein sequence ID" value="KAK3328777.1"/>
    <property type="molecule type" value="Genomic_DNA"/>
</dbReference>